<feature type="non-terminal residue" evidence="2">
    <location>
        <position position="1"/>
    </location>
</feature>
<protein>
    <submittedName>
        <fullName evidence="2">Uncharacterized protein</fullName>
    </submittedName>
</protein>
<sequence length="102" mass="11094">RKRRCDDRVSVGGSLMDEGGGRGSVEGPGCARLRDGGGSWCGSVEGPGWGWLVVVGSGWWFLSKPRVSIANEIKLRVSFEAKESLSKRCQKSDAYPSNYWAL</sequence>
<evidence type="ECO:0000313" key="2">
    <source>
        <dbReference type="EMBL" id="MED6162963.1"/>
    </source>
</evidence>
<evidence type="ECO:0000256" key="1">
    <source>
        <dbReference type="SAM" id="MobiDB-lite"/>
    </source>
</evidence>
<keyword evidence="3" id="KW-1185">Reference proteome</keyword>
<evidence type="ECO:0000313" key="3">
    <source>
        <dbReference type="Proteomes" id="UP001341840"/>
    </source>
</evidence>
<gene>
    <name evidence="2" type="ORF">PIB30_075465</name>
</gene>
<feature type="region of interest" description="Disordered" evidence="1">
    <location>
        <begin position="1"/>
        <end position="23"/>
    </location>
</feature>
<organism evidence="2 3">
    <name type="scientific">Stylosanthes scabra</name>
    <dbReference type="NCBI Taxonomy" id="79078"/>
    <lineage>
        <taxon>Eukaryota</taxon>
        <taxon>Viridiplantae</taxon>
        <taxon>Streptophyta</taxon>
        <taxon>Embryophyta</taxon>
        <taxon>Tracheophyta</taxon>
        <taxon>Spermatophyta</taxon>
        <taxon>Magnoliopsida</taxon>
        <taxon>eudicotyledons</taxon>
        <taxon>Gunneridae</taxon>
        <taxon>Pentapetalae</taxon>
        <taxon>rosids</taxon>
        <taxon>fabids</taxon>
        <taxon>Fabales</taxon>
        <taxon>Fabaceae</taxon>
        <taxon>Papilionoideae</taxon>
        <taxon>50 kb inversion clade</taxon>
        <taxon>dalbergioids sensu lato</taxon>
        <taxon>Dalbergieae</taxon>
        <taxon>Pterocarpus clade</taxon>
        <taxon>Stylosanthes</taxon>
    </lineage>
</organism>
<name>A0ABU6UTN4_9FABA</name>
<comment type="caution">
    <text evidence="2">The sequence shown here is derived from an EMBL/GenBank/DDBJ whole genome shotgun (WGS) entry which is preliminary data.</text>
</comment>
<proteinExistence type="predicted"/>
<dbReference type="Proteomes" id="UP001341840">
    <property type="component" value="Unassembled WGS sequence"/>
</dbReference>
<reference evidence="2 3" key="1">
    <citation type="journal article" date="2023" name="Plants (Basel)">
        <title>Bridging the Gap: Combining Genomics and Transcriptomics Approaches to Understand Stylosanthes scabra, an Orphan Legume from the Brazilian Caatinga.</title>
        <authorList>
            <person name="Ferreira-Neto J.R.C."/>
            <person name="da Silva M.D."/>
            <person name="Binneck E."/>
            <person name="de Melo N.F."/>
            <person name="da Silva R.H."/>
            <person name="de Melo A.L.T.M."/>
            <person name="Pandolfi V."/>
            <person name="Bustamante F.O."/>
            <person name="Brasileiro-Vidal A.C."/>
            <person name="Benko-Iseppon A.M."/>
        </authorList>
    </citation>
    <scope>NUCLEOTIDE SEQUENCE [LARGE SCALE GENOMIC DNA]</scope>
    <source>
        <tissue evidence="2">Leaves</tissue>
    </source>
</reference>
<dbReference type="EMBL" id="JASCZI010121791">
    <property type="protein sequence ID" value="MED6162963.1"/>
    <property type="molecule type" value="Genomic_DNA"/>
</dbReference>
<accession>A0ABU6UTN4</accession>